<reference evidence="6" key="2">
    <citation type="submission" date="2020-05" db="UniProtKB">
        <authorList>
            <consortium name="EnsemblMetazoa"/>
        </authorList>
    </citation>
    <scope>IDENTIFICATION</scope>
    <source>
        <strain evidence="6">IAEA</strain>
    </source>
</reference>
<proteinExistence type="inferred from homology"/>
<dbReference type="STRING" id="37001.A0A1A9WUY6"/>
<comment type="function">
    <text evidence="4">Subunit of the V1 complex of vacuolar(H+)-ATPase (V-ATPase), a multisubunit enzyme composed of a peripheral complex (V1) that hydrolyzes ATP and a membrane integral complex (V0) that translocates protons. V-ATPase is responsible for acidifying and maintaining the pH of intracellular compartments and in some cell types, is targeted to the plasma membrane, where it is responsible for acidifying the extracellular environment.</text>
</comment>
<dbReference type="AlphaFoldDB" id="A0A1A9WUY6"/>
<dbReference type="InterPro" id="IPR002699">
    <property type="entry name" value="V_ATPase_D"/>
</dbReference>
<evidence type="ECO:0008006" key="8">
    <source>
        <dbReference type="Google" id="ProtNLM"/>
    </source>
</evidence>
<evidence type="ECO:0000256" key="3">
    <source>
        <dbReference type="ARBA" id="ARBA00023065"/>
    </source>
</evidence>
<evidence type="ECO:0000256" key="2">
    <source>
        <dbReference type="ARBA" id="ARBA00022448"/>
    </source>
</evidence>
<keyword evidence="2" id="KW-0813">Transport</keyword>
<keyword evidence="3" id="KW-0406">Ion transport</keyword>
<feature type="compositionally biased region" description="Acidic residues" evidence="5">
    <location>
        <begin position="290"/>
        <end position="304"/>
    </location>
</feature>
<dbReference type="NCBIfam" id="TIGR00309">
    <property type="entry name" value="V_ATPase_subD"/>
    <property type="match status" value="1"/>
</dbReference>
<dbReference type="EnsemblMetazoa" id="GBRI033416-RA">
    <property type="protein sequence ID" value="GBRI033416-PA"/>
    <property type="gene ID" value="GBRI033416"/>
</dbReference>
<dbReference type="GO" id="GO:0046961">
    <property type="term" value="F:proton-transporting ATPase activity, rotational mechanism"/>
    <property type="evidence" value="ECO:0007669"/>
    <property type="project" value="InterPro"/>
</dbReference>
<feature type="compositionally biased region" description="Low complexity" evidence="5">
    <location>
        <begin position="312"/>
        <end position="326"/>
    </location>
</feature>
<keyword evidence="7" id="KW-1185">Reference proteome</keyword>
<evidence type="ECO:0000313" key="6">
    <source>
        <dbReference type="EnsemblMetazoa" id="GBRI033416-PA"/>
    </source>
</evidence>
<dbReference type="Pfam" id="PF01813">
    <property type="entry name" value="ATP-synt_D"/>
    <property type="match status" value="1"/>
</dbReference>
<reference evidence="7" key="1">
    <citation type="submission" date="2014-03" db="EMBL/GenBank/DDBJ databases">
        <authorList>
            <person name="Aksoy S."/>
            <person name="Warren W."/>
            <person name="Wilson R.K."/>
        </authorList>
    </citation>
    <scope>NUCLEOTIDE SEQUENCE [LARGE SCALE GENOMIC DNA]</scope>
    <source>
        <strain evidence="7">IAEA</strain>
    </source>
</reference>
<evidence type="ECO:0000256" key="1">
    <source>
        <dbReference type="ARBA" id="ARBA00005850"/>
    </source>
</evidence>
<evidence type="ECO:0000313" key="7">
    <source>
        <dbReference type="Proteomes" id="UP000091820"/>
    </source>
</evidence>
<sequence length="333" mass="37809">MHSMYAILMKQRTVSATKGLSLLKRKRDALELHLREMSAELIKNREHLDTTMREAIFSLTKANFLNTDFKPATIIKPDRADAYVRIKENKIIGMSVPKLDLVIRTTAAAIPFTGLSTGGRQVEETRLKFQEALKVLVAVASLEYNVKILTEAVRTNNMRVNGLDYVVIPRFQNTANYIRDELDELEREDFYRLKRSQAKQIKKKEELKKLAKIDEEPEEEIVKPEAVKLKPKPEVKIMDYGESRAATTRSVIHSLGPQAMPASRLSRYVSFIKDRNTIVLESGEVPPVTELDEESTVPQDESEETIQKRLITSSSDSSADTFAPSDDQSEPEK</sequence>
<dbReference type="VEuPathDB" id="VectorBase:GBRI033416"/>
<evidence type="ECO:0000256" key="4">
    <source>
        <dbReference type="ARBA" id="ARBA00045737"/>
    </source>
</evidence>
<dbReference type="Proteomes" id="UP000091820">
    <property type="component" value="Unassembled WGS sequence"/>
</dbReference>
<feature type="region of interest" description="Disordered" evidence="5">
    <location>
        <begin position="283"/>
        <end position="333"/>
    </location>
</feature>
<dbReference type="PANTHER" id="PTHR11671">
    <property type="entry name" value="V-TYPE ATP SYNTHASE SUBUNIT D"/>
    <property type="match status" value="1"/>
</dbReference>
<accession>A0A1A9WUY6</accession>
<protein>
    <recommendedName>
        <fullName evidence="8">V-type proton ATPase subunit D</fullName>
    </recommendedName>
</protein>
<name>A0A1A9WUY6_9MUSC</name>
<dbReference type="Gene3D" id="1.10.287.3240">
    <property type="match status" value="1"/>
</dbReference>
<comment type="similarity">
    <text evidence="1">Belongs to the V-ATPase D subunit family.</text>
</comment>
<organism evidence="6 7">
    <name type="scientific">Glossina brevipalpis</name>
    <dbReference type="NCBI Taxonomy" id="37001"/>
    <lineage>
        <taxon>Eukaryota</taxon>
        <taxon>Metazoa</taxon>
        <taxon>Ecdysozoa</taxon>
        <taxon>Arthropoda</taxon>
        <taxon>Hexapoda</taxon>
        <taxon>Insecta</taxon>
        <taxon>Pterygota</taxon>
        <taxon>Neoptera</taxon>
        <taxon>Endopterygota</taxon>
        <taxon>Diptera</taxon>
        <taxon>Brachycera</taxon>
        <taxon>Muscomorpha</taxon>
        <taxon>Hippoboscoidea</taxon>
        <taxon>Glossinidae</taxon>
        <taxon>Glossina</taxon>
    </lineage>
</organism>
<evidence type="ECO:0000256" key="5">
    <source>
        <dbReference type="SAM" id="MobiDB-lite"/>
    </source>
</evidence>